<reference evidence="9" key="1">
    <citation type="journal article" date="2015" name="Proc. Natl. Acad. Sci. U.S.A.">
        <title>Networks of energetic and metabolic interactions define dynamics in microbial communities.</title>
        <authorList>
            <person name="Embree M."/>
            <person name="Liu J.K."/>
            <person name="Al-Bassam M.M."/>
            <person name="Zengler K."/>
        </authorList>
    </citation>
    <scope>NUCLEOTIDE SEQUENCE</scope>
</reference>
<accession>A0A0W8G8C8</accession>
<evidence type="ECO:0000256" key="4">
    <source>
        <dbReference type="ARBA" id="ARBA00022777"/>
    </source>
</evidence>
<keyword evidence="3" id="KW-0547">Nucleotide-binding</keyword>
<evidence type="ECO:0000256" key="1">
    <source>
        <dbReference type="ARBA" id="ARBA00022553"/>
    </source>
</evidence>
<dbReference type="CDD" id="cd00082">
    <property type="entry name" value="HisKA"/>
    <property type="match status" value="1"/>
</dbReference>
<dbReference type="InterPro" id="IPR036097">
    <property type="entry name" value="HisK_dim/P_sf"/>
</dbReference>
<keyword evidence="4 9" id="KW-0418">Kinase</keyword>
<dbReference type="PROSITE" id="PS50109">
    <property type="entry name" value="HIS_KIN"/>
    <property type="match status" value="1"/>
</dbReference>
<dbReference type="AlphaFoldDB" id="A0A0W8G8C8"/>
<keyword evidence="6" id="KW-0902">Two-component regulatory system</keyword>
<dbReference type="InterPro" id="IPR005467">
    <property type="entry name" value="His_kinase_dom"/>
</dbReference>
<proteinExistence type="predicted"/>
<dbReference type="Gene3D" id="1.10.287.130">
    <property type="match status" value="1"/>
</dbReference>
<dbReference type="SUPFAM" id="SSF55874">
    <property type="entry name" value="ATPase domain of HSP90 chaperone/DNA topoisomerase II/histidine kinase"/>
    <property type="match status" value="1"/>
</dbReference>
<dbReference type="PANTHER" id="PTHR43065">
    <property type="entry name" value="SENSOR HISTIDINE KINASE"/>
    <property type="match status" value="1"/>
</dbReference>
<evidence type="ECO:0000256" key="7">
    <source>
        <dbReference type="SAM" id="Phobius"/>
    </source>
</evidence>
<dbReference type="Gene3D" id="3.30.450.20">
    <property type="entry name" value="PAS domain"/>
    <property type="match status" value="1"/>
</dbReference>
<name>A0A0W8G8C8_9ZZZZ</name>
<evidence type="ECO:0000256" key="2">
    <source>
        <dbReference type="ARBA" id="ARBA00022679"/>
    </source>
</evidence>
<dbReference type="PANTHER" id="PTHR43065:SF10">
    <property type="entry name" value="PEROXIDE STRESS-ACTIVATED HISTIDINE KINASE MAK3"/>
    <property type="match status" value="1"/>
</dbReference>
<dbReference type="InterPro" id="IPR036890">
    <property type="entry name" value="HATPase_C_sf"/>
</dbReference>
<sequence length="597" mass="65335">MGSIRTKTGRGTMTRKFLAAAVGLFVILASVVAFMGWRAKNEIEQVATDQFNGQQLLLAQKIADDIDEHFAFLRTSLQSLAKAWNRLPPDTSNPAAGIQPYYQMLRHWKVLAMGFSPDPDAPPQWFDDAGRLGGDIGMDVAAALAFARDPARAGSVFVGRVTVPQAGPFAGKRVMAMAVGVPGKDDPGGMAGAILLVLDAMAIAREYAHGVRSGESGYAWVVDDQGYFLEHYEDRFLGQHSIETRRQRNPNLDWSRIESLLRDRILTGQTGTDWYVSGWHRGVISEMKKLAAFCPALPSGKDDPGNVWGVCLAAPVTEVQGLIGRLVVREWLMVGLFESVVFFGFVVAMYFSLRFSRMLGTEVERKKEELVKAQEKLIRSERFAAIGQAAAHISHEIKNPLMLMAGFARQVRKRLPENDTDVEKLKIIEQEAARLENLLGEVRDFSRPTPPRIAFGDINATVEETAKMMAEGLKARRITVAVETGRGIPAVPHDPNRVRQVLINLMKNAAEAMSDSGEIRVATDFEDGFAVLRVSDTGGGIPPDVAGHIFEPFCTTKESGTGLGLAVCQRIVEDHKGEIAYASSPGKGTTFTVKLPV</sequence>
<dbReference type="GO" id="GO:0000155">
    <property type="term" value="F:phosphorelay sensor kinase activity"/>
    <property type="evidence" value="ECO:0007669"/>
    <property type="project" value="InterPro"/>
</dbReference>
<dbReference type="InterPro" id="IPR004358">
    <property type="entry name" value="Sig_transdc_His_kin-like_C"/>
</dbReference>
<keyword evidence="7" id="KW-0812">Transmembrane</keyword>
<dbReference type="InterPro" id="IPR003661">
    <property type="entry name" value="HisK_dim/P_dom"/>
</dbReference>
<dbReference type="GO" id="GO:0005524">
    <property type="term" value="F:ATP binding"/>
    <property type="evidence" value="ECO:0007669"/>
    <property type="project" value="UniProtKB-KW"/>
</dbReference>
<keyword evidence="1" id="KW-0597">Phosphoprotein</keyword>
<gene>
    <name evidence="9" type="ORF">ASZ90_000827</name>
</gene>
<evidence type="ECO:0000259" key="8">
    <source>
        <dbReference type="PROSITE" id="PS50109"/>
    </source>
</evidence>
<keyword evidence="7" id="KW-0472">Membrane</keyword>
<keyword evidence="9" id="KW-0969">Cilium</keyword>
<keyword evidence="9" id="KW-0966">Cell projection</keyword>
<dbReference type="InterPro" id="IPR003594">
    <property type="entry name" value="HATPase_dom"/>
</dbReference>
<dbReference type="Pfam" id="PF02518">
    <property type="entry name" value="HATPase_c"/>
    <property type="match status" value="1"/>
</dbReference>
<evidence type="ECO:0000256" key="3">
    <source>
        <dbReference type="ARBA" id="ARBA00022741"/>
    </source>
</evidence>
<dbReference type="Gene3D" id="3.30.565.10">
    <property type="entry name" value="Histidine kinase-like ATPase, C-terminal domain"/>
    <property type="match status" value="1"/>
</dbReference>
<evidence type="ECO:0000313" key="9">
    <source>
        <dbReference type="EMBL" id="KUG29278.1"/>
    </source>
</evidence>
<evidence type="ECO:0000256" key="5">
    <source>
        <dbReference type="ARBA" id="ARBA00022840"/>
    </source>
</evidence>
<keyword evidence="2" id="KW-0808">Transferase</keyword>
<keyword evidence="9" id="KW-0282">Flagellum</keyword>
<feature type="transmembrane region" description="Helical" evidence="7">
    <location>
        <begin position="331"/>
        <end position="351"/>
    </location>
</feature>
<organism evidence="9">
    <name type="scientific">hydrocarbon metagenome</name>
    <dbReference type="NCBI Taxonomy" id="938273"/>
    <lineage>
        <taxon>unclassified sequences</taxon>
        <taxon>metagenomes</taxon>
        <taxon>ecological metagenomes</taxon>
    </lineage>
</organism>
<dbReference type="Pfam" id="PF00512">
    <property type="entry name" value="HisKA"/>
    <property type="match status" value="1"/>
</dbReference>
<dbReference type="PRINTS" id="PR00344">
    <property type="entry name" value="BCTRLSENSOR"/>
</dbReference>
<keyword evidence="5" id="KW-0067">ATP-binding</keyword>
<dbReference type="SMART" id="SM00388">
    <property type="entry name" value="HisKA"/>
    <property type="match status" value="1"/>
</dbReference>
<dbReference type="SUPFAM" id="SSF47384">
    <property type="entry name" value="Homodimeric domain of signal transducing histidine kinase"/>
    <property type="match status" value="1"/>
</dbReference>
<dbReference type="SMART" id="SM00387">
    <property type="entry name" value="HATPase_c"/>
    <property type="match status" value="1"/>
</dbReference>
<dbReference type="EMBL" id="LNQE01000107">
    <property type="protein sequence ID" value="KUG29278.1"/>
    <property type="molecule type" value="Genomic_DNA"/>
</dbReference>
<evidence type="ECO:0000256" key="6">
    <source>
        <dbReference type="ARBA" id="ARBA00023012"/>
    </source>
</evidence>
<protein>
    <submittedName>
        <fullName evidence="9">Flagellar sensor histidine kinase fleS</fullName>
    </submittedName>
</protein>
<keyword evidence="7" id="KW-1133">Transmembrane helix</keyword>
<comment type="caution">
    <text evidence="9">The sequence shown here is derived from an EMBL/GenBank/DDBJ whole genome shotgun (WGS) entry which is preliminary data.</text>
</comment>
<feature type="domain" description="Histidine kinase" evidence="8">
    <location>
        <begin position="392"/>
        <end position="597"/>
    </location>
</feature>